<evidence type="ECO:0000313" key="2">
    <source>
        <dbReference type="Proteomes" id="UP000219602"/>
    </source>
</evidence>
<dbReference type="InterPro" id="IPR053249">
    <property type="entry name" value="LFS"/>
</dbReference>
<dbReference type="PANTHER" id="PTHR33789">
    <property type="entry name" value="LACHRYMATORY-FACTOR SYNTHASE"/>
    <property type="match status" value="1"/>
</dbReference>
<dbReference type="CDD" id="cd07821">
    <property type="entry name" value="PYR_PYL_RCAR_like"/>
    <property type="match status" value="1"/>
</dbReference>
<evidence type="ECO:0008006" key="3">
    <source>
        <dbReference type="Google" id="ProtNLM"/>
    </source>
</evidence>
<dbReference type="EMBL" id="MABQ02000001">
    <property type="protein sequence ID" value="PCD46637.1"/>
    <property type="molecule type" value="Genomic_DNA"/>
</dbReference>
<reference evidence="1 2" key="2">
    <citation type="journal article" date="2017" name="Sci. Rep.">
        <title>A mobile pathogenicity chromosome in Fusarium oxysporum for infection of multiple cucurbit species.</title>
        <authorList>
            <person name="van Dam P."/>
            <person name="Fokkens L."/>
            <person name="Ayukawa Y."/>
            <person name="van der Gragt M."/>
            <person name="Ter Horst A."/>
            <person name="Brankovics B."/>
            <person name="Houterman P.M."/>
            <person name="Arie T."/>
            <person name="Rep M."/>
        </authorList>
    </citation>
    <scope>NUCLEOTIDE SEQUENCE [LARGE SCALE GENOMIC DNA]</scope>
    <source>
        <strain evidence="1 2">Forc016</strain>
    </source>
</reference>
<dbReference type="Gene3D" id="3.30.530.20">
    <property type="match status" value="1"/>
</dbReference>
<dbReference type="AlphaFoldDB" id="A0A2H3HWP2"/>
<gene>
    <name evidence="1" type="ORF">AU210_002038</name>
</gene>
<dbReference type="SUPFAM" id="SSF55961">
    <property type="entry name" value="Bet v1-like"/>
    <property type="match status" value="1"/>
</dbReference>
<dbReference type="InterPro" id="IPR019587">
    <property type="entry name" value="Polyketide_cyclase/dehydratase"/>
</dbReference>
<sequence length="151" mass="16757">MPAALSHATRIIHKPIGQVWGIVASFGGESLWFPNVTKSSLEGFGVGAVRSLWFGNGPKGKDNWDESPVREKLISADPATHSLRWQIFNENIGNTESFSTLELRSIDENSTEIVWSGETDFPDGAERDNLKVFIEDMYNTAMEAIAKKLET</sequence>
<dbReference type="PANTHER" id="PTHR33789:SF5">
    <property type="entry name" value="BET V I_MAJOR LATEX PROTEIN DOMAIN-CONTAINING PROTEIN"/>
    <property type="match status" value="1"/>
</dbReference>
<dbReference type="STRING" id="327505.A0A2H3HWP2"/>
<accession>A0A2H3HWP2</accession>
<dbReference type="Pfam" id="PF10604">
    <property type="entry name" value="Polyketide_cyc2"/>
    <property type="match status" value="1"/>
</dbReference>
<proteinExistence type="predicted"/>
<evidence type="ECO:0000313" key="1">
    <source>
        <dbReference type="EMBL" id="PCD46637.1"/>
    </source>
</evidence>
<protein>
    <recommendedName>
        <fullName evidence="3">Bet v I/Major latex protein domain-containing protein</fullName>
    </recommendedName>
</protein>
<dbReference type="InterPro" id="IPR023393">
    <property type="entry name" value="START-like_dom_sf"/>
</dbReference>
<reference evidence="1 2" key="1">
    <citation type="journal article" date="2016" name="Environ. Microbiol.">
        <title>Effector profiles distinguish formae speciales of Fusarium oxysporum.</title>
        <authorList>
            <person name="van Dam P."/>
            <person name="Fokkens L."/>
            <person name="Schmidt S.M."/>
            <person name="Linmans J.H."/>
            <person name="Kistler H.C."/>
            <person name="Ma L.J."/>
            <person name="Rep M."/>
        </authorList>
    </citation>
    <scope>NUCLEOTIDE SEQUENCE [LARGE SCALE GENOMIC DNA]</scope>
    <source>
        <strain evidence="1 2">Forc016</strain>
    </source>
</reference>
<name>A0A2H3HWP2_FUSOX</name>
<organism evidence="1 2">
    <name type="scientific">Fusarium oxysporum f. sp. radicis-cucumerinum</name>
    <dbReference type="NCBI Taxonomy" id="327505"/>
    <lineage>
        <taxon>Eukaryota</taxon>
        <taxon>Fungi</taxon>
        <taxon>Dikarya</taxon>
        <taxon>Ascomycota</taxon>
        <taxon>Pezizomycotina</taxon>
        <taxon>Sordariomycetes</taxon>
        <taxon>Hypocreomycetidae</taxon>
        <taxon>Hypocreales</taxon>
        <taxon>Nectriaceae</taxon>
        <taxon>Fusarium</taxon>
        <taxon>Fusarium oxysporum species complex</taxon>
    </lineage>
</organism>
<comment type="caution">
    <text evidence="1">The sequence shown here is derived from an EMBL/GenBank/DDBJ whole genome shotgun (WGS) entry which is preliminary data.</text>
</comment>
<dbReference type="Proteomes" id="UP000219602">
    <property type="component" value="Chromosome 1"/>
</dbReference>